<dbReference type="InterPro" id="IPR050571">
    <property type="entry name" value="Class-IV_PLP-Dep_Aminotrnsfr"/>
</dbReference>
<evidence type="ECO:0000256" key="7">
    <source>
        <dbReference type="ARBA" id="ARBA00048798"/>
    </source>
</evidence>
<gene>
    <name evidence="9" type="primary">ilvE_1</name>
    <name evidence="9" type="ORF">Mal52_18950</name>
</gene>
<dbReference type="SUPFAM" id="SSF56752">
    <property type="entry name" value="D-aminoacid aminotransferase-like PLP-dependent enzymes"/>
    <property type="match status" value="1"/>
</dbReference>
<comment type="catalytic activity">
    <reaction evidence="7">
        <text>L-isoleucine + 2-oxoglutarate = (S)-3-methyl-2-oxopentanoate + L-glutamate</text>
        <dbReference type="Rhea" id="RHEA:24801"/>
        <dbReference type="ChEBI" id="CHEBI:16810"/>
        <dbReference type="ChEBI" id="CHEBI:29985"/>
        <dbReference type="ChEBI" id="CHEBI:35146"/>
        <dbReference type="ChEBI" id="CHEBI:58045"/>
        <dbReference type="EC" id="2.6.1.42"/>
    </reaction>
</comment>
<keyword evidence="9" id="KW-0032">Aminotransferase</keyword>
<comment type="pathway">
    <text evidence="2">Amino-acid biosynthesis; L-valine biosynthesis; L-valine from pyruvate: step 4/4.</text>
</comment>
<evidence type="ECO:0000256" key="4">
    <source>
        <dbReference type="ARBA" id="ARBA00009320"/>
    </source>
</evidence>
<dbReference type="InterPro" id="IPR001544">
    <property type="entry name" value="Aminotrans_IV"/>
</dbReference>
<comment type="pathway">
    <text evidence="1">Amino-acid biosynthesis; L-isoleucine biosynthesis; L-isoleucine from 2-oxobutanoate: step 4/4.</text>
</comment>
<dbReference type="GO" id="GO:0052655">
    <property type="term" value="F:L-valine-2-oxoglutarate transaminase activity"/>
    <property type="evidence" value="ECO:0007669"/>
    <property type="project" value="RHEA"/>
</dbReference>
<organism evidence="9 10">
    <name type="scientific">Symmachiella dynata</name>
    <dbReference type="NCBI Taxonomy" id="2527995"/>
    <lineage>
        <taxon>Bacteria</taxon>
        <taxon>Pseudomonadati</taxon>
        <taxon>Planctomycetota</taxon>
        <taxon>Planctomycetia</taxon>
        <taxon>Planctomycetales</taxon>
        <taxon>Planctomycetaceae</taxon>
        <taxon>Symmachiella</taxon>
    </lineage>
</organism>
<dbReference type="AlphaFoldDB" id="A0A517ZLQ4"/>
<evidence type="ECO:0000256" key="8">
    <source>
        <dbReference type="ARBA" id="ARBA00049229"/>
    </source>
</evidence>
<evidence type="ECO:0000313" key="10">
    <source>
        <dbReference type="Proteomes" id="UP000319383"/>
    </source>
</evidence>
<sequence>MTNRTVYFNGEYVAEADARISIFDSALMFGDMAFEMTRTFGQQPFRLRSHLERLYASLRLLEIECGLTIDEMEELTLETLRRNIGTEAEDVDWQIMHDVSRGPLSLYSTVFPDGGRPTVSINCWPLIKHMGRFAENYTAGVDVAIVAQPAIPATMLDPKAKTRSRAHYQLARLQGERIGPGVWPLLVDSDGYLAEGPGWNLFLVSNGTIYSPEPRNILLGVSRGTVAELAAKIGVPFESTNLGRYEALQADEMFCTATTFSVVHARSFEGQPVGDGQLGPIVSKLQQAWKEFVGVDFIAQAQEYARRLPAWEKREIAAHDIT</sequence>
<proteinExistence type="inferred from homology"/>
<comment type="catalytic activity">
    <reaction evidence="6">
        <text>L-valine + 2-oxoglutarate = 3-methyl-2-oxobutanoate + L-glutamate</text>
        <dbReference type="Rhea" id="RHEA:24813"/>
        <dbReference type="ChEBI" id="CHEBI:11851"/>
        <dbReference type="ChEBI" id="CHEBI:16810"/>
        <dbReference type="ChEBI" id="CHEBI:29985"/>
        <dbReference type="ChEBI" id="CHEBI:57762"/>
        <dbReference type="EC" id="2.6.1.42"/>
    </reaction>
</comment>
<reference evidence="9 10" key="1">
    <citation type="submission" date="2019-02" db="EMBL/GenBank/DDBJ databases">
        <title>Deep-cultivation of Planctomycetes and their phenomic and genomic characterization uncovers novel biology.</title>
        <authorList>
            <person name="Wiegand S."/>
            <person name="Jogler M."/>
            <person name="Boedeker C."/>
            <person name="Pinto D."/>
            <person name="Vollmers J."/>
            <person name="Rivas-Marin E."/>
            <person name="Kohn T."/>
            <person name="Peeters S.H."/>
            <person name="Heuer A."/>
            <person name="Rast P."/>
            <person name="Oberbeckmann S."/>
            <person name="Bunk B."/>
            <person name="Jeske O."/>
            <person name="Meyerdierks A."/>
            <person name="Storesund J.E."/>
            <person name="Kallscheuer N."/>
            <person name="Luecker S."/>
            <person name="Lage O.M."/>
            <person name="Pohl T."/>
            <person name="Merkel B.J."/>
            <person name="Hornburger P."/>
            <person name="Mueller R.-W."/>
            <person name="Bruemmer F."/>
            <person name="Labrenz M."/>
            <person name="Spormann A.M."/>
            <person name="Op den Camp H."/>
            <person name="Overmann J."/>
            <person name="Amann R."/>
            <person name="Jetten M.S.M."/>
            <person name="Mascher T."/>
            <person name="Medema M.H."/>
            <person name="Devos D.P."/>
            <person name="Kaster A.-K."/>
            <person name="Ovreas L."/>
            <person name="Rohde M."/>
            <person name="Galperin M.Y."/>
            <person name="Jogler C."/>
        </authorList>
    </citation>
    <scope>NUCLEOTIDE SEQUENCE [LARGE SCALE GENOMIC DNA]</scope>
    <source>
        <strain evidence="9 10">Mal52</strain>
    </source>
</reference>
<dbReference type="EMBL" id="CP036276">
    <property type="protein sequence ID" value="QDU43421.1"/>
    <property type="molecule type" value="Genomic_DNA"/>
</dbReference>
<dbReference type="InterPro" id="IPR036038">
    <property type="entry name" value="Aminotransferase-like"/>
</dbReference>
<comment type="similarity">
    <text evidence="4">Belongs to the class-IV pyridoxal-phosphate-dependent aminotransferase family.</text>
</comment>
<keyword evidence="9" id="KW-0808">Transferase</keyword>
<comment type="catalytic activity">
    <reaction evidence="8">
        <text>L-leucine + 2-oxoglutarate = 4-methyl-2-oxopentanoate + L-glutamate</text>
        <dbReference type="Rhea" id="RHEA:18321"/>
        <dbReference type="ChEBI" id="CHEBI:16810"/>
        <dbReference type="ChEBI" id="CHEBI:17865"/>
        <dbReference type="ChEBI" id="CHEBI:29985"/>
        <dbReference type="ChEBI" id="CHEBI:57427"/>
        <dbReference type="EC" id="2.6.1.42"/>
    </reaction>
</comment>
<dbReference type="PANTHER" id="PTHR42743:SF11">
    <property type="entry name" value="AMINODEOXYCHORISMATE LYASE"/>
    <property type="match status" value="1"/>
</dbReference>
<dbReference type="GO" id="GO:0052654">
    <property type="term" value="F:L-leucine-2-oxoglutarate transaminase activity"/>
    <property type="evidence" value="ECO:0007669"/>
    <property type="project" value="RHEA"/>
</dbReference>
<dbReference type="InterPro" id="IPR043131">
    <property type="entry name" value="BCAT-like_N"/>
</dbReference>
<dbReference type="InterPro" id="IPR043132">
    <property type="entry name" value="BCAT-like_C"/>
</dbReference>
<evidence type="ECO:0000256" key="1">
    <source>
        <dbReference type="ARBA" id="ARBA00004824"/>
    </source>
</evidence>
<evidence type="ECO:0000256" key="2">
    <source>
        <dbReference type="ARBA" id="ARBA00004931"/>
    </source>
</evidence>
<dbReference type="KEGG" id="sdyn:Mal52_18950"/>
<protein>
    <recommendedName>
        <fullName evidence="5">branched-chain-amino-acid transaminase</fullName>
        <ecNumber evidence="5">2.6.1.42</ecNumber>
    </recommendedName>
</protein>
<dbReference type="GO" id="GO:0052656">
    <property type="term" value="F:L-isoleucine-2-oxoglutarate transaminase activity"/>
    <property type="evidence" value="ECO:0007669"/>
    <property type="project" value="RHEA"/>
</dbReference>
<evidence type="ECO:0000256" key="6">
    <source>
        <dbReference type="ARBA" id="ARBA00048212"/>
    </source>
</evidence>
<comment type="pathway">
    <text evidence="3">Amino-acid biosynthesis; L-leucine biosynthesis; L-leucine from 3-methyl-2-oxobutanoate: step 4/4.</text>
</comment>
<evidence type="ECO:0000313" key="9">
    <source>
        <dbReference type="EMBL" id="QDU43421.1"/>
    </source>
</evidence>
<dbReference type="Gene3D" id="3.30.470.10">
    <property type="match status" value="1"/>
</dbReference>
<dbReference type="RefSeq" id="WP_197534766.1">
    <property type="nucleotide sequence ID" value="NZ_CP036276.1"/>
</dbReference>
<dbReference type="EC" id="2.6.1.42" evidence="5"/>
<accession>A0A517ZLQ4</accession>
<keyword evidence="10" id="KW-1185">Reference proteome</keyword>
<evidence type="ECO:0000256" key="3">
    <source>
        <dbReference type="ARBA" id="ARBA00005072"/>
    </source>
</evidence>
<name>A0A517ZLQ4_9PLAN</name>
<dbReference type="Proteomes" id="UP000319383">
    <property type="component" value="Chromosome"/>
</dbReference>
<dbReference type="Gene3D" id="3.20.10.10">
    <property type="entry name" value="D-amino Acid Aminotransferase, subunit A, domain 2"/>
    <property type="match status" value="1"/>
</dbReference>
<dbReference type="PANTHER" id="PTHR42743">
    <property type="entry name" value="AMINO-ACID AMINOTRANSFERASE"/>
    <property type="match status" value="1"/>
</dbReference>
<dbReference type="Pfam" id="PF01063">
    <property type="entry name" value="Aminotran_4"/>
    <property type="match status" value="1"/>
</dbReference>
<dbReference type="GO" id="GO:0046394">
    <property type="term" value="P:carboxylic acid biosynthetic process"/>
    <property type="evidence" value="ECO:0007669"/>
    <property type="project" value="UniProtKB-ARBA"/>
</dbReference>
<evidence type="ECO:0000256" key="5">
    <source>
        <dbReference type="ARBA" id="ARBA00013053"/>
    </source>
</evidence>